<reference evidence="5" key="1">
    <citation type="submission" date="2017-02" db="UniProtKB">
        <authorList>
            <consortium name="WormBaseParasite"/>
        </authorList>
    </citation>
    <scope>IDENTIFICATION</scope>
</reference>
<proteinExistence type="predicted"/>
<feature type="compositionally biased region" description="Polar residues" evidence="1">
    <location>
        <begin position="186"/>
        <end position="210"/>
    </location>
</feature>
<dbReference type="AlphaFoldDB" id="A0A0M3J5E2"/>
<feature type="region of interest" description="Disordered" evidence="1">
    <location>
        <begin position="151"/>
        <end position="211"/>
    </location>
</feature>
<keyword evidence="4" id="KW-1185">Reference proteome</keyword>
<evidence type="ECO:0000313" key="5">
    <source>
        <dbReference type="WBParaSite" id="ASIM_0000277201-mRNA-1"/>
    </source>
</evidence>
<gene>
    <name evidence="3" type="ORF">ASIM_LOCUS2624</name>
</gene>
<evidence type="ECO:0000313" key="3">
    <source>
        <dbReference type="EMBL" id="VDK20277.1"/>
    </source>
</evidence>
<sequence>SPGDGCGQGGRCGGGSNCVNKICTCPANYIVYEQQCRLQPISQPGMRCGRGERCVGDSYCDYDRSTCVCRNDFVANAGKCQPPTEVGVQSLSMLLRGSTHSSSSFTTTTFAPYASITRIPSDTQHPIEAAETPTDSPFTIIGHHIISQVSHPSASTQRKTSHQMRSAGHISAENQRRVVNTERLSKQGSQIQSRSDQVIPNGRNSTSDVSNDAYLKSDQANVVDEIVKPADEVTVVNQIQTVKSRQSPTPVGANMRSDVEEGSRSMASAQSAYRVTRCRDDRDCSGGTRCARGYCLCPVYHTLIDGQCHSANSATTISAATLGFVEHYFCFETRPRRCVASIQCSNGTECIWGVCRCPRGTTQSQLGVCSPERTGEFCHELISYRKKKPYKTR</sequence>
<reference evidence="3 4" key="2">
    <citation type="submission" date="2018-11" db="EMBL/GenBank/DDBJ databases">
        <authorList>
            <consortium name="Pathogen Informatics"/>
        </authorList>
    </citation>
    <scope>NUCLEOTIDE SEQUENCE [LARGE SCALE GENOMIC DNA]</scope>
</reference>
<accession>A0A0M3J5E2</accession>
<dbReference type="EMBL" id="UYRR01003611">
    <property type="protein sequence ID" value="VDK20277.1"/>
    <property type="molecule type" value="Genomic_DNA"/>
</dbReference>
<dbReference type="Proteomes" id="UP000267096">
    <property type="component" value="Unassembled WGS sequence"/>
</dbReference>
<dbReference type="Pfam" id="PF01683">
    <property type="entry name" value="EB"/>
    <property type="match status" value="2"/>
</dbReference>
<feature type="domain" description="EB" evidence="2">
    <location>
        <begin position="337"/>
        <end position="369"/>
    </location>
</feature>
<evidence type="ECO:0000256" key="1">
    <source>
        <dbReference type="SAM" id="MobiDB-lite"/>
    </source>
</evidence>
<evidence type="ECO:0000259" key="2">
    <source>
        <dbReference type="Pfam" id="PF01683"/>
    </source>
</evidence>
<feature type="compositionally biased region" description="Basic and acidic residues" evidence="1">
    <location>
        <begin position="174"/>
        <end position="185"/>
    </location>
</feature>
<protein>
    <submittedName>
        <fullName evidence="5">EB domain-containing protein</fullName>
    </submittedName>
</protein>
<evidence type="ECO:0000313" key="4">
    <source>
        <dbReference type="Proteomes" id="UP000267096"/>
    </source>
</evidence>
<dbReference type="InterPro" id="IPR006149">
    <property type="entry name" value="EB_dom"/>
</dbReference>
<feature type="region of interest" description="Disordered" evidence="1">
    <location>
        <begin position="244"/>
        <end position="266"/>
    </location>
</feature>
<feature type="domain" description="EB" evidence="2">
    <location>
        <begin position="28"/>
        <end position="80"/>
    </location>
</feature>
<organism evidence="5">
    <name type="scientific">Anisakis simplex</name>
    <name type="common">Herring worm</name>
    <dbReference type="NCBI Taxonomy" id="6269"/>
    <lineage>
        <taxon>Eukaryota</taxon>
        <taxon>Metazoa</taxon>
        <taxon>Ecdysozoa</taxon>
        <taxon>Nematoda</taxon>
        <taxon>Chromadorea</taxon>
        <taxon>Rhabditida</taxon>
        <taxon>Spirurina</taxon>
        <taxon>Ascaridomorpha</taxon>
        <taxon>Ascaridoidea</taxon>
        <taxon>Anisakidae</taxon>
        <taxon>Anisakis</taxon>
        <taxon>Anisakis simplex complex</taxon>
    </lineage>
</organism>
<name>A0A0M3J5E2_ANISI</name>
<dbReference type="WBParaSite" id="ASIM_0000277201-mRNA-1">
    <property type="protein sequence ID" value="ASIM_0000277201-mRNA-1"/>
    <property type="gene ID" value="ASIM_0000277201"/>
</dbReference>